<feature type="compositionally biased region" description="Acidic residues" evidence="1">
    <location>
        <begin position="452"/>
        <end position="461"/>
    </location>
</feature>
<proteinExistence type="predicted"/>
<reference evidence="2" key="1">
    <citation type="submission" date="2020-11" db="EMBL/GenBank/DDBJ databases">
        <authorList>
            <consortium name="DOE Joint Genome Institute"/>
            <person name="Ahrendt S."/>
            <person name="Riley R."/>
            <person name="Andreopoulos W."/>
            <person name="LaButti K."/>
            <person name="Pangilinan J."/>
            <person name="Ruiz-duenas F.J."/>
            <person name="Barrasa J.M."/>
            <person name="Sanchez-Garcia M."/>
            <person name="Camarero S."/>
            <person name="Miyauchi S."/>
            <person name="Serrano A."/>
            <person name="Linde D."/>
            <person name="Babiker R."/>
            <person name="Drula E."/>
            <person name="Ayuso-Fernandez I."/>
            <person name="Pacheco R."/>
            <person name="Padilla G."/>
            <person name="Ferreira P."/>
            <person name="Barriuso J."/>
            <person name="Kellner H."/>
            <person name="Castanera R."/>
            <person name="Alfaro M."/>
            <person name="Ramirez L."/>
            <person name="Pisabarro A.G."/>
            <person name="Kuo A."/>
            <person name="Tritt A."/>
            <person name="Lipzen A."/>
            <person name="He G."/>
            <person name="Yan M."/>
            <person name="Ng V."/>
            <person name="Cullen D."/>
            <person name="Martin F."/>
            <person name="Rosso M.-N."/>
            <person name="Henrissat B."/>
            <person name="Hibbett D."/>
            <person name="Martinez A.T."/>
            <person name="Grigoriev I.V."/>
        </authorList>
    </citation>
    <scope>NUCLEOTIDE SEQUENCE</scope>
    <source>
        <strain evidence="2">AH 44721</strain>
    </source>
</reference>
<feature type="region of interest" description="Disordered" evidence="1">
    <location>
        <begin position="34"/>
        <end position="55"/>
    </location>
</feature>
<feature type="compositionally biased region" description="Basic and acidic residues" evidence="1">
    <location>
        <begin position="44"/>
        <end position="55"/>
    </location>
</feature>
<evidence type="ECO:0000313" key="2">
    <source>
        <dbReference type="EMBL" id="KAF8873539.1"/>
    </source>
</evidence>
<feature type="region of interest" description="Disordered" evidence="1">
    <location>
        <begin position="449"/>
        <end position="474"/>
    </location>
</feature>
<gene>
    <name evidence="2" type="ORF">CPB84DRAFT_1798300</name>
</gene>
<dbReference type="OrthoDB" id="3268696at2759"/>
<comment type="caution">
    <text evidence="2">The sequence shown here is derived from an EMBL/GenBank/DDBJ whole genome shotgun (WGS) entry which is preliminary data.</text>
</comment>
<accession>A0A9P5TGI8</accession>
<keyword evidence="3" id="KW-1185">Reference proteome</keyword>
<evidence type="ECO:0000313" key="3">
    <source>
        <dbReference type="Proteomes" id="UP000724874"/>
    </source>
</evidence>
<evidence type="ECO:0000256" key="1">
    <source>
        <dbReference type="SAM" id="MobiDB-lite"/>
    </source>
</evidence>
<organism evidence="2 3">
    <name type="scientific">Gymnopilus junonius</name>
    <name type="common">Spectacular rustgill mushroom</name>
    <name type="synonym">Gymnopilus spectabilis subsp. junonius</name>
    <dbReference type="NCBI Taxonomy" id="109634"/>
    <lineage>
        <taxon>Eukaryota</taxon>
        <taxon>Fungi</taxon>
        <taxon>Dikarya</taxon>
        <taxon>Basidiomycota</taxon>
        <taxon>Agaricomycotina</taxon>
        <taxon>Agaricomycetes</taxon>
        <taxon>Agaricomycetidae</taxon>
        <taxon>Agaricales</taxon>
        <taxon>Agaricineae</taxon>
        <taxon>Hymenogastraceae</taxon>
        <taxon>Gymnopilus</taxon>
    </lineage>
</organism>
<dbReference type="AlphaFoldDB" id="A0A9P5TGI8"/>
<protein>
    <submittedName>
        <fullName evidence="2">Uncharacterized protein</fullName>
    </submittedName>
</protein>
<dbReference type="Proteomes" id="UP000724874">
    <property type="component" value="Unassembled WGS sequence"/>
</dbReference>
<name>A0A9P5TGI8_GYMJU</name>
<dbReference type="EMBL" id="JADNYJ010000234">
    <property type="protein sequence ID" value="KAF8873539.1"/>
    <property type="molecule type" value="Genomic_DNA"/>
</dbReference>
<sequence length="880" mass="101271">MYARVREYGDPKPKLLPAGAKQALWSKTAGLVVSPNTTRLPPEPPRDNHGEKDYTRPRLLDNANIYMAWYPRTPHNRGEIFGRLDVTPQVLLSKVVTLSVGLGREGNLQYTLEKELQDSWELDIPVFPSALGYRNCHRSPAIVVRCAIRAQQAFTMLGALLSFVLSLWVNRDVNIGYEPAFHALLKKPTLGITRSWLSLLSQSYVCTLSLGFRAGGIFDPYNFEWGWFLRHFIGVGVPIWFVWGHSNVVGTRMPAIHDAQMEKYYYPPPEIIELAKEKTRLGLALPYEPPTLLHSHYELDFHQEEDDHAPPQTEFDHAPQETPFVVGSAEADAPILPPVEYGSVQRGSIQRHGEDWREFFKRMSAERERWISKETAQQKQGREAREKLAAEGLYTKGSAVFIWRHEQGFYRRESLTAGEVELHWDDYTIHQRVYTSHLKHWDLVDLLPPYPEGDDDDDNDDIFGPSVQPPPPPPKATLAEVNEALERDNNPEFHAARDLEVLLDEGEIEAEALPTPDFEVFLEFLRLRFGYDAKASNMINWTLHSSTQDKIVKKANDVVIRLGYSKFIPPPQYENSLIDFHNTLVNDTLPLSQLSMRWDVNPDLAKYVDLRRKGFKWPPFHYSDGIHDPQDWVVTVSMPTLVLFIFRNVHRWNTLEDIVRLLLGEGMPFAMPKRIPLKQVGLGARVYEWTPTRMDYEEYRMQRKAIFQSEVGRGFRMMGGCMWRLASGQVSDDKVLLGPRNLDHIMARFDDNTVLVEDEIPPQSLEVVCGIYYVDESRNGGTVGQPSWWPKWVRWEQGGFDIGQWTPDAEIWFGNRLAELQSGTFAVHPQTLWRKKVRRYVQKTQVITAAGEKRAGQLIRAFFDKQQAQSGERPNKRPRH</sequence>